<accession>X7Z3B6</accession>
<name>X7Z3B6_MYCXE</name>
<evidence type="ECO:0000313" key="2">
    <source>
        <dbReference type="EMBL" id="EUA13814.1"/>
    </source>
</evidence>
<proteinExistence type="predicted"/>
<reference evidence="2" key="1">
    <citation type="submission" date="2014-01" db="EMBL/GenBank/DDBJ databases">
        <authorList>
            <person name="Brown-Elliot B."/>
            <person name="Wallace R."/>
            <person name="Lenaerts A."/>
            <person name="Ordway D."/>
            <person name="DeGroote M.A."/>
            <person name="Parker T."/>
            <person name="Sizemore C."/>
            <person name="Tallon L.J."/>
            <person name="Sadzewicz L.K."/>
            <person name="Sengamalay N."/>
            <person name="Fraser C.M."/>
            <person name="Hine E."/>
            <person name="Shefchek K.A."/>
            <person name="Das S.P."/>
            <person name="Tettelin H."/>
        </authorList>
    </citation>
    <scope>NUCLEOTIDE SEQUENCE [LARGE SCALE GENOMIC DNA]</scope>
    <source>
        <strain evidence="2">4042</strain>
    </source>
</reference>
<dbReference type="Gene3D" id="3.40.50.12440">
    <property type="match status" value="1"/>
</dbReference>
<feature type="compositionally biased region" description="Low complexity" evidence="1">
    <location>
        <begin position="36"/>
        <end position="49"/>
    </location>
</feature>
<dbReference type="EMBL" id="JAOB01000081">
    <property type="protein sequence ID" value="EUA13814.1"/>
    <property type="molecule type" value="Genomic_DNA"/>
</dbReference>
<sequence>MAEAILALSGTTNGAVAMQGWQALEERTGMRLADLAAAGPASTSPSRTPRFSRAR</sequence>
<dbReference type="PATRIC" id="fig|1299334.3.peg.8702"/>
<organism evidence="2">
    <name type="scientific">Mycobacterium xenopi 4042</name>
    <dbReference type="NCBI Taxonomy" id="1299334"/>
    <lineage>
        <taxon>Bacteria</taxon>
        <taxon>Bacillati</taxon>
        <taxon>Actinomycetota</taxon>
        <taxon>Actinomycetes</taxon>
        <taxon>Mycobacteriales</taxon>
        <taxon>Mycobacteriaceae</taxon>
        <taxon>Mycobacterium</taxon>
    </lineage>
</organism>
<comment type="caution">
    <text evidence="2">The sequence shown here is derived from an EMBL/GenBank/DDBJ whole genome shotgun (WGS) entry which is preliminary data.</text>
</comment>
<protein>
    <submittedName>
        <fullName evidence="2">Putative nitrate reductase alpha subunit domain protein</fullName>
    </submittedName>
</protein>
<dbReference type="AlphaFoldDB" id="X7Z3B6"/>
<feature type="region of interest" description="Disordered" evidence="1">
    <location>
        <begin position="36"/>
        <end position="55"/>
    </location>
</feature>
<gene>
    <name evidence="2" type="ORF">I553_6933</name>
</gene>
<evidence type="ECO:0000256" key="1">
    <source>
        <dbReference type="SAM" id="MobiDB-lite"/>
    </source>
</evidence>